<dbReference type="Proteomes" id="UP000885680">
    <property type="component" value="Unassembled WGS sequence"/>
</dbReference>
<dbReference type="PRINTS" id="PR00134">
    <property type="entry name" value="GLHYDRLASE10"/>
</dbReference>
<dbReference type="InterPro" id="IPR001000">
    <property type="entry name" value="GH10_dom"/>
</dbReference>
<accession>A0A9C9NEU7</accession>
<evidence type="ECO:0000256" key="3">
    <source>
        <dbReference type="ARBA" id="ARBA00022651"/>
    </source>
</evidence>
<keyword evidence="5 9" id="KW-0378">Hydrolase</keyword>
<protein>
    <recommendedName>
        <fullName evidence="9">Beta-xylanase</fullName>
        <ecNumber evidence="9">3.2.1.8</ecNumber>
    </recommendedName>
</protein>
<dbReference type="SUPFAM" id="SSF51445">
    <property type="entry name" value="(Trans)glycosidases"/>
    <property type="match status" value="1"/>
</dbReference>
<evidence type="ECO:0000313" key="12">
    <source>
        <dbReference type="Proteomes" id="UP000885680"/>
    </source>
</evidence>
<keyword evidence="3" id="KW-0858">Xylan degradation</keyword>
<keyword evidence="8 9" id="KW-0624">Polysaccharide degradation</keyword>
<dbReference type="PROSITE" id="PS51760">
    <property type="entry name" value="GH10_2"/>
    <property type="match status" value="1"/>
</dbReference>
<dbReference type="InterPro" id="IPR044846">
    <property type="entry name" value="GH10"/>
</dbReference>
<evidence type="ECO:0000256" key="5">
    <source>
        <dbReference type="ARBA" id="ARBA00022801"/>
    </source>
</evidence>
<evidence type="ECO:0000256" key="4">
    <source>
        <dbReference type="ARBA" id="ARBA00022729"/>
    </source>
</evidence>
<dbReference type="InterPro" id="IPR017853">
    <property type="entry name" value="GH"/>
</dbReference>
<evidence type="ECO:0000256" key="6">
    <source>
        <dbReference type="ARBA" id="ARBA00023277"/>
    </source>
</evidence>
<proteinExistence type="inferred from homology"/>
<dbReference type="AlphaFoldDB" id="A0A9C9NEU7"/>
<keyword evidence="4" id="KW-0732">Signal</keyword>
<dbReference type="PANTHER" id="PTHR31490">
    <property type="entry name" value="GLYCOSYL HYDROLASE"/>
    <property type="match status" value="1"/>
</dbReference>
<evidence type="ECO:0000256" key="1">
    <source>
        <dbReference type="ARBA" id="ARBA00000681"/>
    </source>
</evidence>
<keyword evidence="7 9" id="KW-0326">Glycosidase</keyword>
<sequence length="452" mass="50368">MATASARIWRWPASTWKSRFLGPTTIGASGNWPPSSAVRIPAGPESFCGKRRRRAIWKPARHCVKLVADTTGPMFTRRDLFAAVAGGFATPVLGETSNFAPSPPPPPPSLREAAARSGRFFGAAARLGQIRAEPDFAAVMLAECSAMTPELALKWAAIEPERGRMTFDLMDEFADYAKLHSLSVHGHTLLWHRSVPNWVEEYLEANADWSLVRRHFASVMPRYGDVITRWDVVNEPIETGYREDGLRQNLFFRSFGASYVERALVDARMFAPQGRLYLNDYGLDLAVAEDNDRRYLLLKLVERLKSSGIPLDGIGVQAHLDLRKGPFDETIFSHFLEDISGFGLEILVTELDVVESDYRASPDERDRHVAEIVKRYLDVALSHTTLAGVSTWGLSDRHSWLTVPPEALPVDGTRGPGLNRGLPYAADMRPKPMRQAILDAFLNAVPFNQQEG</sequence>
<evidence type="ECO:0000256" key="7">
    <source>
        <dbReference type="ARBA" id="ARBA00023295"/>
    </source>
</evidence>
<evidence type="ECO:0000256" key="2">
    <source>
        <dbReference type="ARBA" id="ARBA00007495"/>
    </source>
</evidence>
<evidence type="ECO:0000256" key="9">
    <source>
        <dbReference type="RuleBase" id="RU361174"/>
    </source>
</evidence>
<name>A0A9C9NEU7_9HYPH</name>
<dbReference type="PANTHER" id="PTHR31490:SF88">
    <property type="entry name" value="BETA-XYLANASE"/>
    <property type="match status" value="1"/>
</dbReference>
<dbReference type="SMART" id="SM00633">
    <property type="entry name" value="Glyco_10"/>
    <property type="match status" value="1"/>
</dbReference>
<comment type="catalytic activity">
    <reaction evidence="1 9">
        <text>Endohydrolysis of (1-&gt;4)-beta-D-xylosidic linkages in xylans.</text>
        <dbReference type="EC" id="3.2.1.8"/>
    </reaction>
</comment>
<comment type="similarity">
    <text evidence="2 9">Belongs to the glycosyl hydrolase 10 (cellulase F) family.</text>
</comment>
<organism evidence="11 12">
    <name type="scientific">Aurantimonas coralicida</name>
    <dbReference type="NCBI Taxonomy" id="182270"/>
    <lineage>
        <taxon>Bacteria</taxon>
        <taxon>Pseudomonadati</taxon>
        <taxon>Pseudomonadota</taxon>
        <taxon>Alphaproteobacteria</taxon>
        <taxon>Hyphomicrobiales</taxon>
        <taxon>Aurantimonadaceae</taxon>
        <taxon>Aurantimonas</taxon>
    </lineage>
</organism>
<keyword evidence="6 9" id="KW-0119">Carbohydrate metabolism</keyword>
<dbReference type="Pfam" id="PF00331">
    <property type="entry name" value="Glyco_hydro_10"/>
    <property type="match status" value="1"/>
</dbReference>
<dbReference type="Gene3D" id="3.20.20.80">
    <property type="entry name" value="Glycosidases"/>
    <property type="match status" value="1"/>
</dbReference>
<gene>
    <name evidence="11" type="ORF">ENH89_05905</name>
</gene>
<dbReference type="GO" id="GO:0045493">
    <property type="term" value="P:xylan catabolic process"/>
    <property type="evidence" value="ECO:0007669"/>
    <property type="project" value="UniProtKB-KW"/>
</dbReference>
<dbReference type="EMBL" id="DRGN01000075">
    <property type="protein sequence ID" value="HET99888.1"/>
    <property type="molecule type" value="Genomic_DNA"/>
</dbReference>
<dbReference type="GO" id="GO:0031176">
    <property type="term" value="F:endo-1,4-beta-xylanase activity"/>
    <property type="evidence" value="ECO:0007669"/>
    <property type="project" value="UniProtKB-EC"/>
</dbReference>
<comment type="caution">
    <text evidence="11">The sequence shown here is derived from an EMBL/GenBank/DDBJ whole genome shotgun (WGS) entry which is preliminary data.</text>
</comment>
<reference evidence="11" key="1">
    <citation type="journal article" date="2020" name="mSystems">
        <title>Genome- and Community-Level Interaction Insights into Carbon Utilization and Element Cycling Functions of Hydrothermarchaeota in Hydrothermal Sediment.</title>
        <authorList>
            <person name="Zhou Z."/>
            <person name="Liu Y."/>
            <person name="Xu W."/>
            <person name="Pan J."/>
            <person name="Luo Z.H."/>
            <person name="Li M."/>
        </authorList>
    </citation>
    <scope>NUCLEOTIDE SEQUENCE</scope>
    <source>
        <strain evidence="11">HyVt-347</strain>
    </source>
</reference>
<evidence type="ECO:0000313" key="11">
    <source>
        <dbReference type="EMBL" id="HET99888.1"/>
    </source>
</evidence>
<evidence type="ECO:0000256" key="8">
    <source>
        <dbReference type="ARBA" id="ARBA00023326"/>
    </source>
</evidence>
<dbReference type="EC" id="3.2.1.8" evidence="9"/>
<feature type="domain" description="GH10" evidence="10">
    <location>
        <begin position="124"/>
        <end position="440"/>
    </location>
</feature>
<evidence type="ECO:0000259" key="10">
    <source>
        <dbReference type="PROSITE" id="PS51760"/>
    </source>
</evidence>